<dbReference type="SUPFAM" id="SSF51905">
    <property type="entry name" value="FAD/NAD(P)-binding domain"/>
    <property type="match status" value="1"/>
</dbReference>
<accession>A0A1N7SS39</accession>
<dbReference type="InterPro" id="IPR030664">
    <property type="entry name" value="SdhA/FrdA/AprA"/>
</dbReference>
<dbReference type="Pfam" id="PF00890">
    <property type="entry name" value="FAD_binding_2"/>
    <property type="match status" value="1"/>
</dbReference>
<feature type="active site" description="Proton acceptor" evidence="5">
    <location>
        <position position="287"/>
    </location>
</feature>
<keyword evidence="2" id="KW-0285">Flavoprotein</keyword>
<evidence type="ECO:0000256" key="4">
    <source>
        <dbReference type="ARBA" id="ARBA00023002"/>
    </source>
</evidence>
<comment type="cofactor">
    <cofactor evidence="1">
        <name>FAD</name>
        <dbReference type="ChEBI" id="CHEBI:57692"/>
    </cofactor>
</comment>
<dbReference type="InterPro" id="IPR015939">
    <property type="entry name" value="Fum_Rdtase/Succ_DH_flav-like_C"/>
</dbReference>
<dbReference type="EMBL" id="CYGY02000077">
    <property type="protein sequence ID" value="SIT50275.1"/>
    <property type="molecule type" value="Genomic_DNA"/>
</dbReference>
<dbReference type="OrthoDB" id="9806724at2"/>
<keyword evidence="3" id="KW-0274">FAD</keyword>
<evidence type="ECO:0000259" key="7">
    <source>
        <dbReference type="Pfam" id="PF00890"/>
    </source>
</evidence>
<dbReference type="Proteomes" id="UP000195569">
    <property type="component" value="Unassembled WGS sequence"/>
</dbReference>
<feature type="region of interest" description="Disordered" evidence="6">
    <location>
        <begin position="580"/>
        <end position="602"/>
    </location>
</feature>
<dbReference type="PRINTS" id="PR00368">
    <property type="entry name" value="FADPNR"/>
</dbReference>
<dbReference type="AlphaFoldDB" id="A0A1N7SS39"/>
<dbReference type="PIRSF" id="PIRSF000171">
    <property type="entry name" value="SDHA_APRA_LASPO"/>
    <property type="match status" value="1"/>
</dbReference>
<name>A0A1N7SS39_9BURK</name>
<evidence type="ECO:0000313" key="10">
    <source>
        <dbReference type="Proteomes" id="UP000195569"/>
    </source>
</evidence>
<dbReference type="SUPFAM" id="SSF46977">
    <property type="entry name" value="Succinate dehydrogenase/fumarate reductase flavoprotein C-terminal domain"/>
    <property type="match status" value="1"/>
</dbReference>
<dbReference type="PANTHER" id="PTHR11632:SF51">
    <property type="entry name" value="SUCCINATE DEHYDROGENASE [UBIQUINONE] FLAVOPROTEIN SUBUNIT, MITOCHONDRIAL"/>
    <property type="match status" value="1"/>
</dbReference>
<protein>
    <recommendedName>
        <fullName evidence="11">Fumarate reductase flavoprotein subunit</fullName>
    </recommendedName>
</protein>
<dbReference type="Pfam" id="PF02910">
    <property type="entry name" value="Succ_DH_flav_C"/>
    <property type="match status" value="1"/>
</dbReference>
<proteinExistence type="predicted"/>
<comment type="caution">
    <text evidence="9">The sequence shown here is derived from an EMBL/GenBank/DDBJ whole genome shotgun (WGS) entry which is preliminary data.</text>
</comment>
<dbReference type="RefSeq" id="WP_087738988.1">
    <property type="nucleotide sequence ID" value="NZ_CYGY02000077.1"/>
</dbReference>
<evidence type="ECO:0000256" key="3">
    <source>
        <dbReference type="ARBA" id="ARBA00022827"/>
    </source>
</evidence>
<evidence type="ECO:0000313" key="9">
    <source>
        <dbReference type="EMBL" id="SIT50275.1"/>
    </source>
</evidence>
<sequence>MNIAHIRTDILILGSGGAGLFAALHAHQTAPQLSITVAVKGLLGKCGCTRMVQGGYNVALAPGDSVERHFMDTIEGSKWLSNQDLAWTLVSTAVERVRELENELGCFFDRNPDGSIHQKAFAGQTFDRTVHKGDLTGIEIINRLAEQVWSRGINRLEEHRAIELIRSRDGKSLAGVLMIDMRSGQFVFVQARAVLLATGGGPTMYKFHTPSGDKSCDGLAMALRAGLPLRDMEMVQFHPTGLLAGSHTRMTGTVLEEGLRGAGGHLLNGDKERFMHRYDARGERATRDIVSRGIYSEMREGRTSPNGGVYIQMGHLGPDKVRKQFKGMVERCADCGFDLAGGLVEVVPTAHYMMGGVVFQTDCRTELTGLFAAGEDTGGVHGANRLGGNGVANSTVFGGIAGDSMATWVSEQGQHHAPDDDAIQAAISEAEAPFKQNGKDLENIRESLYECMWKDVGISRHGDGLLRARAALRDLYGQLMRTGVADGDRALNLQWHDWLNLKNLISVSQVITEAAIARENSRGAHFREDFPDAGDLTRSAFTTVRRQQGEICISQEPVTFTRVKPGETILDEREKSLETGAVRGLKSTKATKYGAPEGVAKR</sequence>
<dbReference type="Gene3D" id="3.90.700.10">
    <property type="entry name" value="Succinate dehydrogenase/fumarate reductase flavoprotein, catalytic domain"/>
    <property type="match status" value="1"/>
</dbReference>
<dbReference type="Gene3D" id="1.20.58.100">
    <property type="entry name" value="Fumarate reductase/succinate dehydrogenase flavoprotein-like, C-terminal domain"/>
    <property type="match status" value="1"/>
</dbReference>
<dbReference type="GO" id="GO:0016491">
    <property type="term" value="F:oxidoreductase activity"/>
    <property type="evidence" value="ECO:0007669"/>
    <property type="project" value="UniProtKB-KW"/>
</dbReference>
<keyword evidence="4" id="KW-0560">Oxidoreductase</keyword>
<organism evidence="9 10">
    <name type="scientific">Paraburkholderia piptadeniae</name>
    <dbReference type="NCBI Taxonomy" id="1701573"/>
    <lineage>
        <taxon>Bacteria</taxon>
        <taxon>Pseudomonadati</taxon>
        <taxon>Pseudomonadota</taxon>
        <taxon>Betaproteobacteria</taxon>
        <taxon>Burkholderiales</taxon>
        <taxon>Burkholderiaceae</taxon>
        <taxon>Paraburkholderia</taxon>
    </lineage>
</organism>
<dbReference type="InterPro" id="IPR037099">
    <property type="entry name" value="Fum_R/Succ_DH_flav-like_C_sf"/>
</dbReference>
<feature type="domain" description="FAD-dependent oxidoreductase 2 FAD-binding" evidence="7">
    <location>
        <begin position="9"/>
        <end position="391"/>
    </location>
</feature>
<keyword evidence="10" id="KW-1185">Reference proteome</keyword>
<evidence type="ECO:0000259" key="8">
    <source>
        <dbReference type="Pfam" id="PF02910"/>
    </source>
</evidence>
<dbReference type="PANTHER" id="PTHR11632">
    <property type="entry name" value="SUCCINATE DEHYDROGENASE 2 FLAVOPROTEIN SUBUNIT"/>
    <property type="match status" value="1"/>
</dbReference>
<feature type="domain" description="Fumarate reductase/succinate dehydrogenase flavoprotein-like C-terminal" evidence="8">
    <location>
        <begin position="445"/>
        <end position="567"/>
    </location>
</feature>
<reference evidence="9" key="1">
    <citation type="submission" date="2016-12" db="EMBL/GenBank/DDBJ databases">
        <authorList>
            <person name="Moulin L."/>
        </authorList>
    </citation>
    <scope>NUCLEOTIDE SEQUENCE [LARGE SCALE GENOMIC DNA]</scope>
    <source>
        <strain evidence="9">STM 7183</strain>
    </source>
</reference>
<dbReference type="InterPro" id="IPR036188">
    <property type="entry name" value="FAD/NAD-bd_sf"/>
</dbReference>
<evidence type="ECO:0000256" key="5">
    <source>
        <dbReference type="PIRSR" id="PIRSR000171-1"/>
    </source>
</evidence>
<evidence type="ECO:0000256" key="6">
    <source>
        <dbReference type="SAM" id="MobiDB-lite"/>
    </source>
</evidence>
<dbReference type="Gene3D" id="3.50.50.60">
    <property type="entry name" value="FAD/NAD(P)-binding domain"/>
    <property type="match status" value="1"/>
</dbReference>
<evidence type="ECO:0000256" key="1">
    <source>
        <dbReference type="ARBA" id="ARBA00001974"/>
    </source>
</evidence>
<dbReference type="InterPro" id="IPR027477">
    <property type="entry name" value="Succ_DH/fumarate_Rdtase_cat_sf"/>
</dbReference>
<evidence type="ECO:0008006" key="11">
    <source>
        <dbReference type="Google" id="ProtNLM"/>
    </source>
</evidence>
<gene>
    <name evidence="9" type="ORF">BN2476_770003</name>
</gene>
<dbReference type="InterPro" id="IPR003953">
    <property type="entry name" value="FAD-dep_OxRdtase_2_FAD-bd"/>
</dbReference>
<evidence type="ECO:0000256" key="2">
    <source>
        <dbReference type="ARBA" id="ARBA00022630"/>
    </source>
</evidence>
<dbReference type="FunFam" id="3.90.700.10:FF:000005">
    <property type="entry name" value="Succinate dehydrogenase flavoprotein subunit"/>
    <property type="match status" value="1"/>
</dbReference>
<dbReference type="SUPFAM" id="SSF56425">
    <property type="entry name" value="Succinate dehydrogenase/fumarate reductase flavoprotein, catalytic domain"/>
    <property type="match status" value="1"/>
</dbReference>